<evidence type="ECO:0000256" key="11">
    <source>
        <dbReference type="ARBA" id="ARBA00035113"/>
    </source>
</evidence>
<dbReference type="AlphaFoldDB" id="Q755X7"/>
<keyword evidence="6" id="KW-0597">Phosphoprotein</keyword>
<dbReference type="GO" id="GO:0008270">
    <property type="term" value="F:zinc ion binding"/>
    <property type="evidence" value="ECO:0007669"/>
    <property type="project" value="UniProtKB-KW"/>
</dbReference>
<name>Q755X7_EREGS</name>
<evidence type="ECO:0000256" key="3">
    <source>
        <dbReference type="ARBA" id="ARBA00004906"/>
    </source>
</evidence>
<comment type="catalytic activity">
    <reaction evidence="1">
        <text>S-ubiquitinyl-[E2 ubiquitin-conjugating enzyme]-L-cysteine + [acceptor protein]-L-lysine = [E2 ubiquitin-conjugating enzyme]-L-cysteine + N(6)-ubiquitinyl-[acceptor protein]-L-lysine.</text>
        <dbReference type="EC" id="2.3.2.27"/>
    </reaction>
</comment>
<keyword evidence="9 12" id="KW-0863">Zinc-finger</keyword>
<dbReference type="EMBL" id="AE016818">
    <property type="protein sequence ID" value="AAS53070.1"/>
    <property type="molecule type" value="Genomic_DNA"/>
</dbReference>
<evidence type="ECO:0000256" key="10">
    <source>
        <dbReference type="ARBA" id="ARBA00022833"/>
    </source>
</evidence>
<dbReference type="Pfam" id="PF23230">
    <property type="entry name" value="zf-C2H2_13"/>
    <property type="match status" value="1"/>
</dbReference>
<keyword evidence="16" id="KW-1185">Reference proteome</keyword>
<keyword evidence="8" id="KW-0479">Metal-binding</keyword>
<dbReference type="InterPro" id="IPR013087">
    <property type="entry name" value="Znf_C2H2_type"/>
</dbReference>
<evidence type="ECO:0000313" key="15">
    <source>
        <dbReference type="EMBL" id="AAS53070.1"/>
    </source>
</evidence>
<dbReference type="eggNOG" id="KOG2231">
    <property type="taxonomic scope" value="Eukaryota"/>
</dbReference>
<dbReference type="OrthoDB" id="3838338at2759"/>
<evidence type="ECO:0000313" key="16">
    <source>
        <dbReference type="Proteomes" id="UP000000591"/>
    </source>
</evidence>
<feature type="region of interest" description="Disordered" evidence="13">
    <location>
        <begin position="505"/>
        <end position="632"/>
    </location>
</feature>
<dbReference type="InterPro" id="IPR057634">
    <property type="entry name" value="PAH_ZNF598/HEL2"/>
</dbReference>
<keyword evidence="7" id="KW-0808">Transferase</keyword>
<dbReference type="KEGG" id="ago:AGOS_AER391C"/>
<dbReference type="GO" id="GO:0043022">
    <property type="term" value="F:ribosome binding"/>
    <property type="evidence" value="ECO:0000318"/>
    <property type="project" value="GO_Central"/>
</dbReference>
<feature type="domain" description="RING-type" evidence="14">
    <location>
        <begin position="67"/>
        <end position="107"/>
    </location>
</feature>
<keyword evidence="5" id="KW-0963">Cytoplasm</keyword>
<reference evidence="16" key="2">
    <citation type="journal article" date="2013" name="G3 (Bethesda)">
        <title>Genomes of Ashbya fungi isolated from insects reveal four mating-type loci, numerous translocations, lack of transposons, and distinct gene duplications.</title>
        <authorList>
            <person name="Dietrich F.S."/>
            <person name="Voegeli S."/>
            <person name="Kuo S."/>
            <person name="Philippsen P."/>
        </authorList>
    </citation>
    <scope>GENOME REANNOTATION</scope>
    <source>
        <strain evidence="16">ATCC 10895 / CBS 109.51 / FGSC 9923 / NRRL Y-1056</strain>
    </source>
</reference>
<feature type="region of interest" description="Disordered" evidence="13">
    <location>
        <begin position="1"/>
        <end position="57"/>
    </location>
</feature>
<dbReference type="STRING" id="284811.Q755X7"/>
<dbReference type="InterPro" id="IPR001841">
    <property type="entry name" value="Znf_RING"/>
</dbReference>
<dbReference type="GeneID" id="4621462"/>
<evidence type="ECO:0000256" key="8">
    <source>
        <dbReference type="ARBA" id="ARBA00022723"/>
    </source>
</evidence>
<organism evidence="15 16">
    <name type="scientific">Eremothecium gossypii (strain ATCC 10895 / CBS 109.51 / FGSC 9923 / NRRL Y-1056)</name>
    <name type="common">Yeast</name>
    <name type="synonym">Ashbya gossypii</name>
    <dbReference type="NCBI Taxonomy" id="284811"/>
    <lineage>
        <taxon>Eukaryota</taxon>
        <taxon>Fungi</taxon>
        <taxon>Dikarya</taxon>
        <taxon>Ascomycota</taxon>
        <taxon>Saccharomycotina</taxon>
        <taxon>Saccharomycetes</taxon>
        <taxon>Saccharomycetales</taxon>
        <taxon>Saccharomycetaceae</taxon>
        <taxon>Eremothecium</taxon>
    </lineage>
</organism>
<evidence type="ECO:0000256" key="1">
    <source>
        <dbReference type="ARBA" id="ARBA00000900"/>
    </source>
</evidence>
<dbReference type="Gene3D" id="3.30.40.10">
    <property type="entry name" value="Zinc/RING finger domain, C3HC4 (zinc finger)"/>
    <property type="match status" value="1"/>
</dbReference>
<reference evidence="15 16" key="1">
    <citation type="journal article" date="2004" name="Science">
        <title>The Ashbya gossypii genome as a tool for mapping the ancient Saccharomyces cerevisiae genome.</title>
        <authorList>
            <person name="Dietrich F.S."/>
            <person name="Voegeli S."/>
            <person name="Brachat S."/>
            <person name="Lerch A."/>
            <person name="Gates K."/>
            <person name="Steiner S."/>
            <person name="Mohr C."/>
            <person name="Pohlmann R."/>
            <person name="Luedi P."/>
            <person name="Choi S."/>
            <person name="Wing R.A."/>
            <person name="Flavier A."/>
            <person name="Gaffney T.D."/>
            <person name="Philippsen P."/>
        </authorList>
    </citation>
    <scope>NUCLEOTIDE SEQUENCE [LARGE SCALE GENOMIC DNA]</scope>
    <source>
        <strain evidence="16">ATCC 10895 / CBS 109.51 / FGSC 9923 / NRRL Y-1056</strain>
    </source>
</reference>
<dbReference type="SMART" id="SM00355">
    <property type="entry name" value="ZnF_C2H2"/>
    <property type="match status" value="4"/>
</dbReference>
<dbReference type="GO" id="GO:0005737">
    <property type="term" value="C:cytoplasm"/>
    <property type="evidence" value="ECO:0007669"/>
    <property type="project" value="UniProtKB-SubCell"/>
</dbReference>
<dbReference type="InterPro" id="IPR013083">
    <property type="entry name" value="Znf_RING/FYVE/PHD"/>
</dbReference>
<evidence type="ECO:0000256" key="5">
    <source>
        <dbReference type="ARBA" id="ARBA00022490"/>
    </source>
</evidence>
<dbReference type="SUPFAM" id="SSF57850">
    <property type="entry name" value="RING/U-box"/>
    <property type="match status" value="1"/>
</dbReference>
<feature type="compositionally biased region" description="Polar residues" evidence="13">
    <location>
        <begin position="524"/>
        <end position="547"/>
    </location>
</feature>
<dbReference type="InParanoid" id="Q755X7"/>
<accession>Q755X7</accession>
<dbReference type="InterPro" id="IPR041888">
    <property type="entry name" value="RING-HC_ZNF598/HEL2"/>
</dbReference>
<evidence type="ECO:0000256" key="9">
    <source>
        <dbReference type="ARBA" id="ARBA00022771"/>
    </source>
</evidence>
<dbReference type="GO" id="GO:0061630">
    <property type="term" value="F:ubiquitin protein ligase activity"/>
    <property type="evidence" value="ECO:0000318"/>
    <property type="project" value="GO_Central"/>
</dbReference>
<sequence length="632" mass="71282">MSQTSRNFRRTQGRKPQTAQTQADSADWNGSGRWRKSSGYASGGGSSAGPPHSPCGDTEEDNGEMTCLICADTLRYVALSPCNHTTCHKCAFRQRALYEKKACLVCRTEHEYLIFTDQIKAEHARFGPRDIVAVDDRYGIQFTSLNAESVTLSLLKYNCPYGDVPEFDLDSFKNYNEHLKNEHKRSICTICARHRKQFPAEMKTLTPNQLKIHNTIGDSKGFTGHPLCGFCSGKRFYSDDELYIHMRERHEKCHICDQVDSTQPQYFKDYDQLFEHFKHSHYICAVRSCLDSKFVVFADDLDLQAHMLKEHPNIMGNKSTISLTAGRRYRSELSSGFTPNVSRAVHETSSSNALALGPSVSPVATAESPEMKRKRLEERARHYLNYSQSEMKLFEQINNDYNNNVISATSVQRRYDQLFRNPEADTHLLLRNFADTFPEGSLKYKELNAIYQAEQEKRERQAKFPSLSTNPWYSAPVVGAAWGKNGGKSSSSRNFPSLSSALTDSYQNVTPQPKKPVPYRPTSPVASSSTQVQNTKRNSNYTPTYLKSKTKGESRAQSNAALFPPLSSPDTKKFRAPPVNELPDPKQWGKSKREPSRSAEALDMSPIESALPTSGKSKGKQKQKQLLFHVGL</sequence>
<dbReference type="PANTHER" id="PTHR22938">
    <property type="entry name" value="ZINC FINGER PROTEIN 598"/>
    <property type="match status" value="1"/>
</dbReference>
<comment type="similarity">
    <text evidence="11">Belongs to the ZNF598/HEL2 family.</text>
</comment>
<evidence type="ECO:0000259" key="14">
    <source>
        <dbReference type="PROSITE" id="PS50089"/>
    </source>
</evidence>
<evidence type="ECO:0000256" key="13">
    <source>
        <dbReference type="SAM" id="MobiDB-lite"/>
    </source>
</evidence>
<evidence type="ECO:0000256" key="2">
    <source>
        <dbReference type="ARBA" id="ARBA00004496"/>
    </source>
</evidence>
<dbReference type="Proteomes" id="UP000000591">
    <property type="component" value="Chromosome V"/>
</dbReference>
<dbReference type="Pfam" id="PF25447">
    <property type="entry name" value="RING_ZNF598"/>
    <property type="match status" value="1"/>
</dbReference>
<dbReference type="HOGENOM" id="CLU_008515_2_0_1"/>
<dbReference type="PROSITE" id="PS50089">
    <property type="entry name" value="ZF_RING_2"/>
    <property type="match status" value="1"/>
</dbReference>
<dbReference type="CDD" id="cd16615">
    <property type="entry name" value="RING-HC_ZNF598"/>
    <property type="match status" value="1"/>
</dbReference>
<evidence type="ECO:0000256" key="6">
    <source>
        <dbReference type="ARBA" id="ARBA00022553"/>
    </source>
</evidence>
<dbReference type="RefSeq" id="NP_985246.1">
    <property type="nucleotide sequence ID" value="NM_210600.1"/>
</dbReference>
<dbReference type="GO" id="GO:0016567">
    <property type="term" value="P:protein ubiquitination"/>
    <property type="evidence" value="ECO:0000318"/>
    <property type="project" value="GO_Central"/>
</dbReference>
<dbReference type="OMA" id="HTTCHKC"/>
<protein>
    <recommendedName>
        <fullName evidence="4">RING-type E3 ubiquitin transferase</fullName>
        <ecNumber evidence="4">2.3.2.27</ecNumber>
    </recommendedName>
</protein>
<dbReference type="SMART" id="SM00184">
    <property type="entry name" value="RING"/>
    <property type="match status" value="1"/>
</dbReference>
<dbReference type="Pfam" id="PF23202">
    <property type="entry name" value="PAH_ZNF598"/>
    <property type="match status" value="1"/>
</dbReference>
<dbReference type="FunCoup" id="Q755X7">
    <property type="interactions" value="97"/>
</dbReference>
<dbReference type="PANTHER" id="PTHR22938:SF0">
    <property type="entry name" value="E3 UBIQUITIN-PROTEIN LIGASE ZNF598"/>
    <property type="match status" value="1"/>
</dbReference>
<dbReference type="GO" id="GO:0072344">
    <property type="term" value="P:rescue of stalled ribosome"/>
    <property type="evidence" value="ECO:0000318"/>
    <property type="project" value="GO_Central"/>
</dbReference>
<comment type="pathway">
    <text evidence="3">Protein modification; protein ubiquitination.</text>
</comment>
<evidence type="ECO:0000256" key="4">
    <source>
        <dbReference type="ARBA" id="ARBA00012483"/>
    </source>
</evidence>
<dbReference type="EC" id="2.3.2.27" evidence="4"/>
<gene>
    <name evidence="15" type="ORF">AGOS_AER391C</name>
</gene>
<keyword evidence="10" id="KW-0862">Zinc</keyword>
<proteinExistence type="inferred from homology"/>
<dbReference type="InterPro" id="IPR056437">
    <property type="entry name" value="Znf-C2H2_ZNF598/HEL2"/>
</dbReference>
<dbReference type="InterPro" id="IPR044288">
    <property type="entry name" value="ZNF598/HEL2"/>
</dbReference>
<evidence type="ECO:0000256" key="7">
    <source>
        <dbReference type="ARBA" id="ARBA00022679"/>
    </source>
</evidence>
<feature type="compositionally biased region" description="Polar residues" evidence="13">
    <location>
        <begin position="14"/>
        <end position="24"/>
    </location>
</feature>
<comment type="subcellular location">
    <subcellularLocation>
        <location evidence="2">Cytoplasm</location>
    </subcellularLocation>
</comment>
<evidence type="ECO:0000256" key="12">
    <source>
        <dbReference type="PROSITE-ProRule" id="PRU00175"/>
    </source>
</evidence>